<dbReference type="AlphaFoldDB" id="A0A3S1AGC1"/>
<dbReference type="OrthoDB" id="573373at2"/>
<dbReference type="RefSeq" id="WP_127085752.1">
    <property type="nucleotide sequence ID" value="NZ_RSCL01000025.1"/>
</dbReference>
<evidence type="ECO:0000313" key="3">
    <source>
        <dbReference type="Proteomes" id="UP000271624"/>
    </source>
</evidence>
<reference evidence="2" key="2">
    <citation type="journal article" date="2019" name="Genome Biol. Evol.">
        <title>Day and night: Metabolic profiles and evolutionary relationships of six axenic non-marine cyanobacteria.</title>
        <authorList>
            <person name="Will S.E."/>
            <person name="Henke P."/>
            <person name="Boedeker C."/>
            <person name="Huang S."/>
            <person name="Brinkmann H."/>
            <person name="Rohde M."/>
            <person name="Jarek M."/>
            <person name="Friedl T."/>
            <person name="Seufert S."/>
            <person name="Schumacher M."/>
            <person name="Overmann J."/>
            <person name="Neumann-Schaal M."/>
            <person name="Petersen J."/>
        </authorList>
    </citation>
    <scope>NUCLEOTIDE SEQUENCE [LARGE SCALE GENOMIC DNA]</scope>
    <source>
        <strain evidence="2">PCC 7102</strain>
    </source>
</reference>
<feature type="compositionally biased region" description="Polar residues" evidence="1">
    <location>
        <begin position="151"/>
        <end position="169"/>
    </location>
</feature>
<proteinExistence type="predicted"/>
<dbReference type="Proteomes" id="UP000271624">
    <property type="component" value="Unassembled WGS sequence"/>
</dbReference>
<feature type="region of interest" description="Disordered" evidence="1">
    <location>
        <begin position="138"/>
        <end position="169"/>
    </location>
</feature>
<reference evidence="2" key="1">
    <citation type="submission" date="2018-12" db="EMBL/GenBank/DDBJ databases">
        <authorList>
            <person name="Will S."/>
            <person name="Neumann-Schaal M."/>
            <person name="Henke P."/>
        </authorList>
    </citation>
    <scope>NUCLEOTIDE SEQUENCE</scope>
    <source>
        <strain evidence="2">PCC 7102</strain>
    </source>
</reference>
<sequence>MTRFEVRSKLLKAGIKAKAVAVQHLGISEVGTTHNHSRLGVRKTTLRIATVALLSFATGQAASAAVIRIDESAFTADAGRITFSEFANGTINPIYTPSNYGGGINAPTVSFGGVFQGQTVGQPPIPAGAAPTGVVNGTPSASLALDPSSPRTFITGDSANPTSPVLSGS</sequence>
<evidence type="ECO:0000313" key="2">
    <source>
        <dbReference type="EMBL" id="RUT00225.1"/>
    </source>
</evidence>
<name>A0A3S1AGC1_9CYAN</name>
<accession>A0A3S1AGC1</accession>
<keyword evidence="3" id="KW-1185">Reference proteome</keyword>
<dbReference type="EMBL" id="RSCL01000025">
    <property type="protein sequence ID" value="RUT00225.1"/>
    <property type="molecule type" value="Genomic_DNA"/>
</dbReference>
<evidence type="ECO:0000256" key="1">
    <source>
        <dbReference type="SAM" id="MobiDB-lite"/>
    </source>
</evidence>
<organism evidence="2 3">
    <name type="scientific">Dulcicalothrix desertica PCC 7102</name>
    <dbReference type="NCBI Taxonomy" id="232991"/>
    <lineage>
        <taxon>Bacteria</taxon>
        <taxon>Bacillati</taxon>
        <taxon>Cyanobacteriota</taxon>
        <taxon>Cyanophyceae</taxon>
        <taxon>Nostocales</taxon>
        <taxon>Calotrichaceae</taxon>
        <taxon>Dulcicalothrix</taxon>
    </lineage>
</organism>
<feature type="compositionally biased region" description="Low complexity" evidence="1">
    <location>
        <begin position="139"/>
        <end position="150"/>
    </location>
</feature>
<comment type="caution">
    <text evidence="2">The sequence shown here is derived from an EMBL/GenBank/DDBJ whole genome shotgun (WGS) entry which is preliminary data.</text>
</comment>
<protein>
    <submittedName>
        <fullName evidence="2">Uncharacterized protein</fullName>
    </submittedName>
</protein>
<gene>
    <name evidence="2" type="ORF">DSM106972_076730</name>
</gene>